<dbReference type="AlphaFoldDB" id="A0AAW9RU85"/>
<evidence type="ECO:0000313" key="2">
    <source>
        <dbReference type="EMBL" id="MEN7546625.1"/>
    </source>
</evidence>
<comment type="caution">
    <text evidence="2">The sequence shown here is derived from an EMBL/GenBank/DDBJ whole genome shotgun (WGS) entry which is preliminary data.</text>
</comment>
<feature type="chain" id="PRO_5043645472" description="Lipoprotein" evidence="1">
    <location>
        <begin position="21"/>
        <end position="143"/>
    </location>
</feature>
<accession>A0AAW9RU85</accession>
<organism evidence="2 3">
    <name type="scientific">Rapidithrix thailandica</name>
    <dbReference type="NCBI Taxonomy" id="413964"/>
    <lineage>
        <taxon>Bacteria</taxon>
        <taxon>Pseudomonadati</taxon>
        <taxon>Bacteroidota</taxon>
        <taxon>Cytophagia</taxon>
        <taxon>Cytophagales</taxon>
        <taxon>Flammeovirgaceae</taxon>
        <taxon>Rapidithrix</taxon>
    </lineage>
</organism>
<dbReference type="PROSITE" id="PS51257">
    <property type="entry name" value="PROKAR_LIPOPROTEIN"/>
    <property type="match status" value="1"/>
</dbReference>
<feature type="signal peptide" evidence="1">
    <location>
        <begin position="1"/>
        <end position="20"/>
    </location>
</feature>
<keyword evidence="3" id="KW-1185">Reference proteome</keyword>
<protein>
    <recommendedName>
        <fullName evidence="4">Lipoprotein</fullName>
    </recommendedName>
</protein>
<proteinExistence type="predicted"/>
<dbReference type="RefSeq" id="WP_346819409.1">
    <property type="nucleotide sequence ID" value="NZ_JBDKWZ010000001.1"/>
</dbReference>
<name>A0AAW9RU85_9BACT</name>
<evidence type="ECO:0008006" key="4">
    <source>
        <dbReference type="Google" id="ProtNLM"/>
    </source>
</evidence>
<gene>
    <name evidence="2" type="ORF">AAG747_01820</name>
</gene>
<keyword evidence="1" id="KW-0732">Signal</keyword>
<sequence length="143" mass="15758">MSLRILLHLLMLFLFLLAIAACNPSAESSQKDLTVNITGTFEGVWMATGGTPQTVSVSIEKVDNDEIRFTSKGHTLLVNLSGDPEKIIFNVPKQDYKDIVVTGTKKEHGGAGDFNLKTRKLSLSIHADESFDEIYLESFALEI</sequence>
<evidence type="ECO:0000256" key="1">
    <source>
        <dbReference type="SAM" id="SignalP"/>
    </source>
</evidence>
<reference evidence="2 3" key="1">
    <citation type="submission" date="2024-04" db="EMBL/GenBank/DDBJ databases">
        <title>Novel genus in family Flammeovirgaceae.</title>
        <authorList>
            <person name="Nguyen T.H."/>
            <person name="Vuong T.Q."/>
            <person name="Le H."/>
            <person name="Kim S.-G."/>
        </authorList>
    </citation>
    <scope>NUCLEOTIDE SEQUENCE [LARGE SCALE GENOMIC DNA]</scope>
    <source>
        <strain evidence="2 3">JCM 23209</strain>
    </source>
</reference>
<evidence type="ECO:0000313" key="3">
    <source>
        <dbReference type="Proteomes" id="UP001403385"/>
    </source>
</evidence>
<dbReference type="Proteomes" id="UP001403385">
    <property type="component" value="Unassembled WGS sequence"/>
</dbReference>
<dbReference type="EMBL" id="JBDKWZ010000001">
    <property type="protein sequence ID" value="MEN7546625.1"/>
    <property type="molecule type" value="Genomic_DNA"/>
</dbReference>